<dbReference type="InterPro" id="IPR036249">
    <property type="entry name" value="Thioredoxin-like_sf"/>
</dbReference>
<protein>
    <submittedName>
        <fullName evidence="9">DsbA family protein</fullName>
    </submittedName>
</protein>
<proteinExistence type="inferred from homology"/>
<feature type="signal peptide" evidence="7">
    <location>
        <begin position="1"/>
        <end position="20"/>
    </location>
</feature>
<evidence type="ECO:0000256" key="1">
    <source>
        <dbReference type="ARBA" id="ARBA00003565"/>
    </source>
</evidence>
<dbReference type="Gene3D" id="3.40.30.10">
    <property type="entry name" value="Glutaredoxin"/>
    <property type="match status" value="1"/>
</dbReference>
<evidence type="ECO:0000313" key="10">
    <source>
        <dbReference type="Proteomes" id="UP000306602"/>
    </source>
</evidence>
<feature type="domain" description="Thioredoxin" evidence="8">
    <location>
        <begin position="22"/>
        <end position="190"/>
    </location>
</feature>
<keyword evidence="3 7" id="KW-0732">Signal</keyword>
<dbReference type="InterPro" id="IPR012336">
    <property type="entry name" value="Thioredoxin-like_fold"/>
</dbReference>
<dbReference type="PANTHER" id="PTHR13887:SF14">
    <property type="entry name" value="DISULFIDE BOND FORMATION PROTEIN D"/>
    <property type="match status" value="1"/>
</dbReference>
<dbReference type="GO" id="GO:0016491">
    <property type="term" value="F:oxidoreductase activity"/>
    <property type="evidence" value="ECO:0007669"/>
    <property type="project" value="UniProtKB-KW"/>
</dbReference>
<dbReference type="RefSeq" id="WP_136462208.1">
    <property type="nucleotide sequence ID" value="NZ_SRKY01000002.1"/>
</dbReference>
<evidence type="ECO:0000256" key="7">
    <source>
        <dbReference type="SAM" id="SignalP"/>
    </source>
</evidence>
<comment type="function">
    <text evidence="1">May be required for disulfide bond formation in some proteins.</text>
</comment>
<dbReference type="PANTHER" id="PTHR13887">
    <property type="entry name" value="GLUTATHIONE S-TRANSFERASE KAPPA"/>
    <property type="match status" value="1"/>
</dbReference>
<organism evidence="9 10">
    <name type="scientific">Aliishimia ponticola</name>
    <dbReference type="NCBI Taxonomy" id="2499833"/>
    <lineage>
        <taxon>Bacteria</taxon>
        <taxon>Pseudomonadati</taxon>
        <taxon>Pseudomonadota</taxon>
        <taxon>Alphaproteobacteria</taxon>
        <taxon>Rhodobacterales</taxon>
        <taxon>Paracoccaceae</taxon>
        <taxon>Aliishimia</taxon>
    </lineage>
</organism>
<name>A0A4S4NEQ7_9RHOB</name>
<reference evidence="9 10" key="1">
    <citation type="submission" date="2019-04" db="EMBL/GenBank/DDBJ databases">
        <title>Shimia ponticola sp. nov., isolated from seawater.</title>
        <authorList>
            <person name="Kim Y.-O."/>
            <person name="Yoon J.-H."/>
        </authorList>
    </citation>
    <scope>NUCLEOTIDE SEQUENCE [LARGE SCALE GENOMIC DNA]</scope>
    <source>
        <strain evidence="9 10">MYP11</strain>
    </source>
</reference>
<keyword evidence="5" id="KW-1015">Disulfide bond</keyword>
<dbReference type="SUPFAM" id="SSF52833">
    <property type="entry name" value="Thioredoxin-like"/>
    <property type="match status" value="1"/>
</dbReference>
<evidence type="ECO:0000256" key="6">
    <source>
        <dbReference type="ARBA" id="ARBA00023284"/>
    </source>
</evidence>
<accession>A0A4S4NEQ7</accession>
<evidence type="ECO:0000256" key="3">
    <source>
        <dbReference type="ARBA" id="ARBA00022729"/>
    </source>
</evidence>
<keyword evidence="6" id="KW-0676">Redox-active center</keyword>
<evidence type="ECO:0000259" key="8">
    <source>
        <dbReference type="PROSITE" id="PS51352"/>
    </source>
</evidence>
<dbReference type="EMBL" id="SRKY01000002">
    <property type="protein sequence ID" value="THH36608.1"/>
    <property type="molecule type" value="Genomic_DNA"/>
</dbReference>
<sequence>MSRLKVIALASLALAGGAWFLNGQGSNSGSIASTPFSGGLVGAAHAQEAEIDISTIEDMVMGDPDAPVTIIEYASYTCPHCASFHANQLKQLKADYVDTGKVKFIFREVYFDRYGLWASAVARCAGPEKFFGITDMIFEGQSEWVRAGAPADIVEELSKIGRIAGVDGEQLDACLRDGEKLQTLVAWYQQNAETHGIESTPSLVIDGKTYSNMAYDDLAEVIEDAL</sequence>
<comment type="similarity">
    <text evidence="2">Belongs to the thioredoxin family. DsbA subfamily.</text>
</comment>
<comment type="caution">
    <text evidence="9">The sequence shown here is derived from an EMBL/GenBank/DDBJ whole genome shotgun (WGS) entry which is preliminary data.</text>
</comment>
<keyword evidence="10" id="KW-1185">Reference proteome</keyword>
<dbReference type="Pfam" id="PF13462">
    <property type="entry name" value="Thioredoxin_4"/>
    <property type="match status" value="1"/>
</dbReference>
<dbReference type="OrthoDB" id="8478320at2"/>
<dbReference type="PROSITE" id="PS51352">
    <property type="entry name" value="THIOREDOXIN_2"/>
    <property type="match status" value="1"/>
</dbReference>
<evidence type="ECO:0000256" key="2">
    <source>
        <dbReference type="ARBA" id="ARBA00005791"/>
    </source>
</evidence>
<evidence type="ECO:0000256" key="4">
    <source>
        <dbReference type="ARBA" id="ARBA00023002"/>
    </source>
</evidence>
<keyword evidence="4" id="KW-0560">Oxidoreductase</keyword>
<feature type="chain" id="PRO_5020212794" evidence="7">
    <location>
        <begin position="21"/>
        <end position="226"/>
    </location>
</feature>
<dbReference type="InterPro" id="IPR013766">
    <property type="entry name" value="Thioredoxin_domain"/>
</dbReference>
<evidence type="ECO:0000256" key="5">
    <source>
        <dbReference type="ARBA" id="ARBA00023157"/>
    </source>
</evidence>
<evidence type="ECO:0000313" key="9">
    <source>
        <dbReference type="EMBL" id="THH36608.1"/>
    </source>
</evidence>
<gene>
    <name evidence="9" type="ORF">E4Z66_06565</name>
</gene>
<dbReference type="Proteomes" id="UP000306602">
    <property type="component" value="Unassembled WGS sequence"/>
</dbReference>
<dbReference type="AlphaFoldDB" id="A0A4S4NEQ7"/>